<dbReference type="Pfam" id="PF03091">
    <property type="entry name" value="CutA1"/>
    <property type="match status" value="1"/>
</dbReference>
<evidence type="ECO:0000313" key="3">
    <source>
        <dbReference type="Proteomes" id="UP000551327"/>
    </source>
</evidence>
<dbReference type="Proteomes" id="UP000551327">
    <property type="component" value="Unassembled WGS sequence"/>
</dbReference>
<dbReference type="Gene3D" id="3.30.70.120">
    <property type="match status" value="1"/>
</dbReference>
<dbReference type="InterPro" id="IPR015867">
    <property type="entry name" value="N-reg_PII/ATP_PRibTrfase_C"/>
</dbReference>
<comment type="similarity">
    <text evidence="1">Belongs to the CutA family.</text>
</comment>
<dbReference type="PANTHER" id="PTHR23419:SF8">
    <property type="entry name" value="FI09726P"/>
    <property type="match status" value="1"/>
</dbReference>
<proteinExistence type="inferred from homology"/>
<dbReference type="GO" id="GO:0010038">
    <property type="term" value="P:response to metal ion"/>
    <property type="evidence" value="ECO:0007669"/>
    <property type="project" value="InterPro"/>
</dbReference>
<dbReference type="GO" id="GO:0005507">
    <property type="term" value="F:copper ion binding"/>
    <property type="evidence" value="ECO:0007669"/>
    <property type="project" value="TreeGrafter"/>
</dbReference>
<evidence type="ECO:0000313" key="2">
    <source>
        <dbReference type="EMBL" id="MBC2670546.1"/>
    </source>
</evidence>
<protein>
    <submittedName>
        <fullName evidence="2">Divalent-cation tolerance protein CutA</fullName>
    </submittedName>
</protein>
<evidence type="ECO:0000256" key="1">
    <source>
        <dbReference type="ARBA" id="ARBA00010169"/>
    </source>
</evidence>
<gene>
    <name evidence="2" type="ORF">H7F53_15445</name>
</gene>
<accession>A0A7X1G0Y7</accession>
<dbReference type="AlphaFoldDB" id="A0A7X1G0Y7"/>
<dbReference type="PANTHER" id="PTHR23419">
    <property type="entry name" value="DIVALENT CATION TOLERANCE CUTA-RELATED"/>
    <property type="match status" value="1"/>
</dbReference>
<name>A0A7X1G0Y7_9SPHN</name>
<reference evidence="2 3" key="1">
    <citation type="submission" date="2020-08" db="EMBL/GenBank/DDBJ databases">
        <title>The genome sequence of type strain Novosphingobium piscinae KCTC 42194.</title>
        <authorList>
            <person name="Liu Y."/>
        </authorList>
    </citation>
    <scope>NUCLEOTIDE SEQUENCE [LARGE SCALE GENOMIC DNA]</scope>
    <source>
        <strain evidence="2 3">KCTC 42194</strain>
    </source>
</reference>
<dbReference type="RefSeq" id="WP_185680403.1">
    <property type="nucleotide sequence ID" value="NZ_JACLAX010000021.1"/>
</dbReference>
<keyword evidence="3" id="KW-1185">Reference proteome</keyword>
<dbReference type="SUPFAM" id="SSF54913">
    <property type="entry name" value="GlnB-like"/>
    <property type="match status" value="1"/>
</dbReference>
<dbReference type="InterPro" id="IPR011322">
    <property type="entry name" value="N-reg_PII-like_a/b"/>
</dbReference>
<organism evidence="2 3">
    <name type="scientific">Novosphingobium piscinae</name>
    <dbReference type="NCBI Taxonomy" id="1507448"/>
    <lineage>
        <taxon>Bacteria</taxon>
        <taxon>Pseudomonadati</taxon>
        <taxon>Pseudomonadota</taxon>
        <taxon>Alphaproteobacteria</taxon>
        <taxon>Sphingomonadales</taxon>
        <taxon>Sphingomonadaceae</taxon>
        <taxon>Novosphingobium</taxon>
    </lineage>
</organism>
<dbReference type="EMBL" id="JACLAX010000021">
    <property type="protein sequence ID" value="MBC2670546.1"/>
    <property type="molecule type" value="Genomic_DNA"/>
</dbReference>
<comment type="caution">
    <text evidence="2">The sequence shown here is derived from an EMBL/GenBank/DDBJ whole genome shotgun (WGS) entry which is preliminary data.</text>
</comment>
<sequence>MDRAPALIWCPFPDAASAEAAAGTLLDAGLVACANLLPGMRSLYVWQGARHTGDEVGVLFKTTAALLDSVIERLGEVHPYDEPAILGWRCDAAAPGTLAWLGGLGV</sequence>
<dbReference type="InterPro" id="IPR004323">
    <property type="entry name" value="Ion_tolerance_CutA"/>
</dbReference>